<dbReference type="CDD" id="cd00090">
    <property type="entry name" value="HTH_ARSR"/>
    <property type="match status" value="1"/>
</dbReference>
<dbReference type="InterPro" id="IPR036388">
    <property type="entry name" value="WH-like_DNA-bd_sf"/>
</dbReference>
<evidence type="ECO:0000259" key="1">
    <source>
        <dbReference type="Pfam" id="PF01909"/>
    </source>
</evidence>
<name>A0A202E3K2_9EURY</name>
<dbReference type="InterPro" id="IPR036390">
    <property type="entry name" value="WH_DNA-bd_sf"/>
</dbReference>
<reference evidence="2 3" key="1">
    <citation type="submission" date="2017-02" db="EMBL/GenBank/DDBJ databases">
        <title>Natronthermophilus aegyptiacus gen. nov.,sp. nov., an aerobic, extremely halophilic alkalithermophilic archaeon isolated from the athalassohaline Wadi An Natrun, Egypt.</title>
        <authorList>
            <person name="Zhao B."/>
        </authorList>
    </citation>
    <scope>NUCLEOTIDE SEQUENCE [LARGE SCALE GENOMIC DNA]</scope>
    <source>
        <strain evidence="2 3">CGMCC 1.3597</strain>
    </source>
</reference>
<organism evidence="2 3">
    <name type="scientific">Natronolimnobius baerhuensis</name>
    <dbReference type="NCBI Taxonomy" id="253108"/>
    <lineage>
        <taxon>Archaea</taxon>
        <taxon>Methanobacteriati</taxon>
        <taxon>Methanobacteriota</taxon>
        <taxon>Stenosarchaea group</taxon>
        <taxon>Halobacteria</taxon>
        <taxon>Halobacteriales</taxon>
        <taxon>Natrialbaceae</taxon>
        <taxon>Natronolimnobius</taxon>
    </lineage>
</organism>
<proteinExistence type="predicted"/>
<evidence type="ECO:0000313" key="3">
    <source>
        <dbReference type="Proteomes" id="UP000196084"/>
    </source>
</evidence>
<dbReference type="InterPro" id="IPR002934">
    <property type="entry name" value="Polymerase_NTP_transf_dom"/>
</dbReference>
<feature type="domain" description="Polymerase nucleotidyl transferase" evidence="1">
    <location>
        <begin position="102"/>
        <end position="167"/>
    </location>
</feature>
<evidence type="ECO:0000313" key="2">
    <source>
        <dbReference type="EMBL" id="OVE82809.1"/>
    </source>
</evidence>
<dbReference type="Gene3D" id="1.10.10.10">
    <property type="entry name" value="Winged helix-like DNA-binding domain superfamily/Winged helix DNA-binding domain"/>
    <property type="match status" value="1"/>
</dbReference>
<dbReference type="AlphaFoldDB" id="A0A202E3K2"/>
<dbReference type="InterPro" id="IPR052548">
    <property type="entry name" value="Type_VII_TA_antitoxin"/>
</dbReference>
<protein>
    <submittedName>
        <fullName evidence="2">Transcriptional regulator</fullName>
    </submittedName>
</protein>
<dbReference type="PANTHER" id="PTHR33933:SF1">
    <property type="entry name" value="PROTEIN ADENYLYLTRANSFERASE MNTA-RELATED"/>
    <property type="match status" value="1"/>
</dbReference>
<dbReference type="SUPFAM" id="SSF81301">
    <property type="entry name" value="Nucleotidyltransferase"/>
    <property type="match status" value="1"/>
</dbReference>
<dbReference type="EMBL" id="MWPH01000006">
    <property type="protein sequence ID" value="OVE82809.1"/>
    <property type="molecule type" value="Genomic_DNA"/>
</dbReference>
<comment type="caution">
    <text evidence="2">The sequence shown here is derived from an EMBL/GenBank/DDBJ whole genome shotgun (WGS) entry which is preliminary data.</text>
</comment>
<dbReference type="Gene3D" id="3.30.460.10">
    <property type="entry name" value="Beta Polymerase, domain 2"/>
    <property type="match status" value="1"/>
</dbReference>
<dbReference type="GO" id="GO:0016779">
    <property type="term" value="F:nucleotidyltransferase activity"/>
    <property type="evidence" value="ECO:0007669"/>
    <property type="project" value="InterPro"/>
</dbReference>
<dbReference type="InterPro" id="IPR011991">
    <property type="entry name" value="ArsR-like_HTH"/>
</dbReference>
<dbReference type="Pfam" id="PF01909">
    <property type="entry name" value="NTP_transf_2"/>
    <property type="match status" value="1"/>
</dbReference>
<accession>A0A202E3K2</accession>
<sequence length="219" mass="24967">MEIEVRLPLPDEQIFRYEAMDDILEILAQNPSTEFGNRDLQELTGFGGPSVSKGLSLLESMELIVRRDIGNKTLYRINDHRLREADDPFLEIPQTEFRKPLRKFVSQVREELSSTAGIVCFGSVARGEADRMSDIDLLVLVDDDDKLVAIRRTISDITHELETKRIDGQRYEFEVFVESPESACRRGEDLQPILQEGVVLSENEALWEVKHDLFGGGDE</sequence>
<dbReference type="PANTHER" id="PTHR33933">
    <property type="entry name" value="NUCLEOTIDYLTRANSFERASE"/>
    <property type="match status" value="1"/>
</dbReference>
<gene>
    <name evidence="2" type="ORF">B2G88_18615</name>
</gene>
<dbReference type="InterPro" id="IPR043519">
    <property type="entry name" value="NT_sf"/>
</dbReference>
<dbReference type="SUPFAM" id="SSF46785">
    <property type="entry name" value="Winged helix' DNA-binding domain"/>
    <property type="match status" value="1"/>
</dbReference>
<dbReference type="Proteomes" id="UP000196084">
    <property type="component" value="Unassembled WGS sequence"/>
</dbReference>
<keyword evidence="3" id="KW-1185">Reference proteome</keyword>
<dbReference type="OrthoDB" id="9287at2157"/>